<evidence type="ECO:0000313" key="4">
    <source>
        <dbReference type="EMBL" id="GMI17118.1"/>
    </source>
</evidence>
<dbReference type="OrthoDB" id="447947at2759"/>
<dbReference type="AlphaFoldDB" id="A0A9W7KZ13"/>
<dbReference type="Gene3D" id="1.10.238.10">
    <property type="entry name" value="EF-hand"/>
    <property type="match status" value="1"/>
</dbReference>
<sequence>MPQHMFGPDPVHENRVLRTLKALRMQLGHKGSAAILGVRSSFSHLTTSSMDKVSFDRWLSTQNLHMSTHDIDTMCNYFDIDGHGHLNIEAFILGMRGDLNDRRMSIVLKAYAKTDSEDTGFCNTADLMENFNVSMMPEVRKGTLSEDSAKEVFLHRLEGTADVLESNISKEQFVDYYSWLACSIISDDTFVTLVETAWGVSEADVGENRFNMCVDVLMGWADEKVKGVTDKVKQKQLMMLTLRHFDLENKGSLFVPQFMQATHRMSCSMSEEIAQLFFDKFAVEGKLDYYVMTEALYEA</sequence>
<protein>
    <recommendedName>
        <fullName evidence="6">Calmodulin</fullName>
    </recommendedName>
</protein>
<keyword evidence="1" id="KW-0479">Metal-binding</keyword>
<name>A0A9W7KZ13_9STRA</name>
<organism evidence="4 5">
    <name type="scientific">Triparma laevis f. longispina</name>
    <dbReference type="NCBI Taxonomy" id="1714387"/>
    <lineage>
        <taxon>Eukaryota</taxon>
        <taxon>Sar</taxon>
        <taxon>Stramenopiles</taxon>
        <taxon>Ochrophyta</taxon>
        <taxon>Bolidophyceae</taxon>
        <taxon>Parmales</taxon>
        <taxon>Triparmaceae</taxon>
        <taxon>Triparma</taxon>
    </lineage>
</organism>
<proteinExistence type="predicted"/>
<reference evidence="5" key="1">
    <citation type="journal article" date="2023" name="Commun. Biol.">
        <title>Genome analysis of Parmales, the sister group of diatoms, reveals the evolutionary specialization of diatoms from phago-mixotrophs to photoautotrophs.</title>
        <authorList>
            <person name="Ban H."/>
            <person name="Sato S."/>
            <person name="Yoshikawa S."/>
            <person name="Yamada K."/>
            <person name="Nakamura Y."/>
            <person name="Ichinomiya M."/>
            <person name="Sato N."/>
            <person name="Blanc-Mathieu R."/>
            <person name="Endo H."/>
            <person name="Kuwata A."/>
            <person name="Ogata H."/>
        </authorList>
    </citation>
    <scope>NUCLEOTIDE SEQUENCE [LARGE SCALE GENOMIC DNA]</scope>
    <source>
        <strain evidence="5">NIES 3700</strain>
    </source>
</reference>
<dbReference type="InterPro" id="IPR011992">
    <property type="entry name" value="EF-hand-dom_pair"/>
</dbReference>
<evidence type="ECO:0000256" key="3">
    <source>
        <dbReference type="ARBA" id="ARBA00022837"/>
    </source>
</evidence>
<keyword evidence="3" id="KW-0106">Calcium</keyword>
<evidence type="ECO:0008006" key="6">
    <source>
        <dbReference type="Google" id="ProtNLM"/>
    </source>
</evidence>
<dbReference type="GO" id="GO:0046872">
    <property type="term" value="F:metal ion binding"/>
    <property type="evidence" value="ECO:0007669"/>
    <property type="project" value="UniProtKB-KW"/>
</dbReference>
<dbReference type="InterPro" id="IPR051581">
    <property type="entry name" value="Ca-bind"/>
</dbReference>
<dbReference type="PANTHER" id="PTHR34524">
    <property type="entry name" value="CALCYPHOSIN"/>
    <property type="match status" value="1"/>
</dbReference>
<accession>A0A9W7KZ13</accession>
<dbReference type="PANTHER" id="PTHR34524:SF6">
    <property type="entry name" value="CALCYPHOSINE LIKE"/>
    <property type="match status" value="1"/>
</dbReference>
<gene>
    <name evidence="4" type="ORF">TrLO_g13523</name>
</gene>
<evidence type="ECO:0000256" key="1">
    <source>
        <dbReference type="ARBA" id="ARBA00022723"/>
    </source>
</evidence>
<dbReference type="EMBL" id="BRXW01000276">
    <property type="protein sequence ID" value="GMI17118.1"/>
    <property type="molecule type" value="Genomic_DNA"/>
</dbReference>
<evidence type="ECO:0000256" key="2">
    <source>
        <dbReference type="ARBA" id="ARBA00022737"/>
    </source>
</evidence>
<keyword evidence="5" id="KW-1185">Reference proteome</keyword>
<comment type="caution">
    <text evidence="4">The sequence shown here is derived from an EMBL/GenBank/DDBJ whole genome shotgun (WGS) entry which is preliminary data.</text>
</comment>
<dbReference type="Proteomes" id="UP001165122">
    <property type="component" value="Unassembled WGS sequence"/>
</dbReference>
<dbReference type="SUPFAM" id="SSF47473">
    <property type="entry name" value="EF-hand"/>
    <property type="match status" value="1"/>
</dbReference>
<evidence type="ECO:0000313" key="5">
    <source>
        <dbReference type="Proteomes" id="UP001165122"/>
    </source>
</evidence>
<keyword evidence="2" id="KW-0677">Repeat</keyword>